<feature type="transmembrane region" description="Helical" evidence="1">
    <location>
        <begin position="391"/>
        <end position="411"/>
    </location>
</feature>
<gene>
    <name evidence="3" type="ORF">FK178_01575</name>
</gene>
<dbReference type="PANTHER" id="PTHR34473:SF2">
    <property type="entry name" value="UPF0699 TRANSMEMBRANE PROTEIN YDBT"/>
    <property type="match status" value="1"/>
</dbReference>
<keyword evidence="1" id="KW-0472">Membrane</keyword>
<dbReference type="Pfam" id="PF03703">
    <property type="entry name" value="bPH_2"/>
    <property type="match status" value="2"/>
</dbReference>
<keyword evidence="1" id="KW-0812">Transmembrane</keyword>
<feature type="transmembrane region" description="Helical" evidence="1">
    <location>
        <begin position="197"/>
        <end position="216"/>
    </location>
</feature>
<evidence type="ECO:0000259" key="2">
    <source>
        <dbReference type="Pfam" id="PF03703"/>
    </source>
</evidence>
<proteinExistence type="predicted"/>
<organism evidence="3 4">
    <name type="scientific">Antarcticibacterium arcticum</name>
    <dbReference type="NCBI Taxonomy" id="2585771"/>
    <lineage>
        <taxon>Bacteria</taxon>
        <taxon>Pseudomonadati</taxon>
        <taxon>Bacteroidota</taxon>
        <taxon>Flavobacteriia</taxon>
        <taxon>Flavobacteriales</taxon>
        <taxon>Flavobacteriaceae</taxon>
        <taxon>Antarcticibacterium</taxon>
    </lineage>
</organism>
<dbReference type="PIRSF" id="PIRSF026631">
    <property type="entry name" value="UCP026631"/>
    <property type="match status" value="1"/>
</dbReference>
<keyword evidence="1" id="KW-1133">Transmembrane helix</keyword>
<evidence type="ECO:0000313" key="4">
    <source>
        <dbReference type="Proteomes" id="UP000321954"/>
    </source>
</evidence>
<dbReference type="KEGG" id="anp:FK178_01575"/>
<feature type="domain" description="YdbS-like PH" evidence="2">
    <location>
        <begin position="413"/>
        <end position="479"/>
    </location>
</feature>
<evidence type="ECO:0000313" key="3">
    <source>
        <dbReference type="EMBL" id="QED36483.1"/>
    </source>
</evidence>
<feature type="transmembrane region" description="Helical" evidence="1">
    <location>
        <begin position="365"/>
        <end position="385"/>
    </location>
</feature>
<dbReference type="RefSeq" id="WP_146830337.1">
    <property type="nucleotide sequence ID" value="NZ_CP042476.1"/>
</dbReference>
<dbReference type="AlphaFoldDB" id="A0A5B8YIN7"/>
<keyword evidence="4" id="KW-1185">Reference proteome</keyword>
<name>A0A5B8YIN7_9FLAO</name>
<protein>
    <submittedName>
        <fullName evidence="3">PH domain-containing protein</fullName>
    </submittedName>
</protein>
<sequence length="500" mass="57782">MKTEAFSTPQRQSVAGIALIFLTTLFKFLRSFWVLGVYLVLKTPSGPVLFYILLGLAVTAILLIIYSVLYYRNFLFHVDYKNEEFVLQKGVISTENIAISFDRIQQVYFKRSLLERIINVYSVIIDTAGSNNEEVKISAISKQDADALAAILTRVKNENIEGPLEGEEEVTADETWTYKLDVLALLKIGVSSNYARGLGLVLAFFMTLYNELNTFFKDYKEELGEYYETVPNVLDSVGIFSVLLILLLFVSIAITMLEVFIKYFGLKLTQTRDNMELEMGLKTNTKVSLQPRRVQLIEIVTNPVKKWLNLYEARIALASSENSLQKKKIKIPGLGAGEVIKVQKFLSGDLERSFMKIFRPHRIMLLRRIIIVLLPLLVSYLLFYWKEYIDFSIWLVLALGYLLLGITYQILKYRSLELEFSDEFLLKRQGVWNKREESVEIFKMQGLTVKQPVWYRKRNLVNVEFHTAGGDISFRAVKKTVTTYLNYILYKVESGNKRWM</sequence>
<dbReference type="InterPro" id="IPR005182">
    <property type="entry name" value="YdbS-like_PH"/>
</dbReference>
<accession>A0A5B8YIN7</accession>
<dbReference type="InterPro" id="IPR014529">
    <property type="entry name" value="UCP026631"/>
</dbReference>
<feature type="domain" description="YdbS-like PH" evidence="2">
    <location>
        <begin position="72"/>
        <end position="151"/>
    </location>
</feature>
<evidence type="ECO:0000256" key="1">
    <source>
        <dbReference type="SAM" id="Phobius"/>
    </source>
</evidence>
<dbReference type="Proteomes" id="UP000321954">
    <property type="component" value="Chromosome"/>
</dbReference>
<feature type="transmembrane region" description="Helical" evidence="1">
    <location>
        <begin position="236"/>
        <end position="261"/>
    </location>
</feature>
<reference evidence="3 4" key="1">
    <citation type="submission" date="2019-08" db="EMBL/GenBank/DDBJ databases">
        <title>Antarcticibacterium arcticum sp. nov., a bacterium isolated from marine sediment of the Canadian Beaufort Sea.</title>
        <authorList>
            <person name="Lee Y.M."/>
            <person name="Baek K."/>
            <person name="Lee D.-H."/>
            <person name="Shin S.C."/>
            <person name="Jin Y.K."/>
            <person name="Park Y."/>
        </authorList>
    </citation>
    <scope>NUCLEOTIDE SEQUENCE [LARGE SCALE GENOMIC DNA]</scope>
    <source>
        <strain evidence="3 4">PAMC 28998</strain>
    </source>
</reference>
<dbReference type="PANTHER" id="PTHR34473">
    <property type="entry name" value="UPF0699 TRANSMEMBRANE PROTEIN YDBS"/>
    <property type="match status" value="1"/>
</dbReference>
<dbReference type="OrthoDB" id="1049931at2"/>
<feature type="transmembrane region" description="Helical" evidence="1">
    <location>
        <begin position="49"/>
        <end position="71"/>
    </location>
</feature>
<dbReference type="EMBL" id="CP042476">
    <property type="protein sequence ID" value="QED36483.1"/>
    <property type="molecule type" value="Genomic_DNA"/>
</dbReference>
<feature type="transmembrane region" description="Helical" evidence="1">
    <location>
        <begin position="12"/>
        <end position="29"/>
    </location>
</feature>